<dbReference type="EMBL" id="ML208262">
    <property type="protein sequence ID" value="TFK75662.1"/>
    <property type="molecule type" value="Genomic_DNA"/>
</dbReference>
<evidence type="ECO:0000313" key="1">
    <source>
        <dbReference type="EMBL" id="TFK75662.1"/>
    </source>
</evidence>
<gene>
    <name evidence="1" type="ORF">BDN72DRAFT_449488</name>
</gene>
<organism evidence="1 2">
    <name type="scientific">Pluteus cervinus</name>
    <dbReference type="NCBI Taxonomy" id="181527"/>
    <lineage>
        <taxon>Eukaryota</taxon>
        <taxon>Fungi</taxon>
        <taxon>Dikarya</taxon>
        <taxon>Basidiomycota</taxon>
        <taxon>Agaricomycotina</taxon>
        <taxon>Agaricomycetes</taxon>
        <taxon>Agaricomycetidae</taxon>
        <taxon>Agaricales</taxon>
        <taxon>Pluteineae</taxon>
        <taxon>Pluteaceae</taxon>
        <taxon>Pluteus</taxon>
    </lineage>
</organism>
<proteinExistence type="predicted"/>
<name>A0ACD3BDJ9_9AGAR</name>
<accession>A0ACD3BDJ9</accession>
<dbReference type="Proteomes" id="UP000308600">
    <property type="component" value="Unassembled WGS sequence"/>
</dbReference>
<reference evidence="1 2" key="1">
    <citation type="journal article" date="2019" name="Nat. Ecol. Evol.">
        <title>Megaphylogeny resolves global patterns of mushroom evolution.</title>
        <authorList>
            <person name="Varga T."/>
            <person name="Krizsan K."/>
            <person name="Foldi C."/>
            <person name="Dima B."/>
            <person name="Sanchez-Garcia M."/>
            <person name="Sanchez-Ramirez S."/>
            <person name="Szollosi G.J."/>
            <person name="Szarkandi J.G."/>
            <person name="Papp V."/>
            <person name="Albert L."/>
            <person name="Andreopoulos W."/>
            <person name="Angelini C."/>
            <person name="Antonin V."/>
            <person name="Barry K.W."/>
            <person name="Bougher N.L."/>
            <person name="Buchanan P."/>
            <person name="Buyck B."/>
            <person name="Bense V."/>
            <person name="Catcheside P."/>
            <person name="Chovatia M."/>
            <person name="Cooper J."/>
            <person name="Damon W."/>
            <person name="Desjardin D."/>
            <person name="Finy P."/>
            <person name="Geml J."/>
            <person name="Haridas S."/>
            <person name="Hughes K."/>
            <person name="Justo A."/>
            <person name="Karasinski D."/>
            <person name="Kautmanova I."/>
            <person name="Kiss B."/>
            <person name="Kocsube S."/>
            <person name="Kotiranta H."/>
            <person name="LaButti K.M."/>
            <person name="Lechner B.E."/>
            <person name="Liimatainen K."/>
            <person name="Lipzen A."/>
            <person name="Lukacs Z."/>
            <person name="Mihaltcheva S."/>
            <person name="Morgado L.N."/>
            <person name="Niskanen T."/>
            <person name="Noordeloos M.E."/>
            <person name="Ohm R.A."/>
            <person name="Ortiz-Santana B."/>
            <person name="Ovrebo C."/>
            <person name="Racz N."/>
            <person name="Riley R."/>
            <person name="Savchenko A."/>
            <person name="Shiryaev A."/>
            <person name="Soop K."/>
            <person name="Spirin V."/>
            <person name="Szebenyi C."/>
            <person name="Tomsovsky M."/>
            <person name="Tulloss R.E."/>
            <person name="Uehling J."/>
            <person name="Grigoriev I.V."/>
            <person name="Vagvolgyi C."/>
            <person name="Papp T."/>
            <person name="Martin F.M."/>
            <person name="Miettinen O."/>
            <person name="Hibbett D.S."/>
            <person name="Nagy L.G."/>
        </authorList>
    </citation>
    <scope>NUCLEOTIDE SEQUENCE [LARGE SCALE GENOMIC DNA]</scope>
    <source>
        <strain evidence="1 2">NL-1719</strain>
    </source>
</reference>
<sequence length="149" mass="16675">MLVRLDCRSVFVLIPGRISNEVVSLLPPCKLLFGATGAPFSGNSGLSSKVRSRPWKMVPRFHARTSLYNDSPMVLSKSGRKLLCGVQSGQFFLKGDTFSDNIGGKVVPRLRLSRFYYRMVVARPVRFQVKLGFNWAPTDRPRALQGVSR</sequence>
<keyword evidence="2" id="KW-1185">Reference proteome</keyword>
<evidence type="ECO:0000313" key="2">
    <source>
        <dbReference type="Proteomes" id="UP000308600"/>
    </source>
</evidence>
<protein>
    <submittedName>
        <fullName evidence="1">Uncharacterized protein</fullName>
    </submittedName>
</protein>